<comment type="caution">
    <text evidence="3">The sequence shown here is derived from an EMBL/GenBank/DDBJ whole genome shotgun (WGS) entry which is preliminary data.</text>
</comment>
<name>A0ABP8J1V0_9MICO</name>
<dbReference type="Pfam" id="PF01370">
    <property type="entry name" value="Epimerase"/>
    <property type="match status" value="1"/>
</dbReference>
<dbReference type="InterPro" id="IPR001509">
    <property type="entry name" value="Epimerase_deHydtase"/>
</dbReference>
<feature type="domain" description="NAD-dependent epimerase/dehydratase" evidence="2">
    <location>
        <begin position="3"/>
        <end position="222"/>
    </location>
</feature>
<evidence type="ECO:0000256" key="1">
    <source>
        <dbReference type="SAM" id="SignalP"/>
    </source>
</evidence>
<reference evidence="4" key="1">
    <citation type="journal article" date="2019" name="Int. J. Syst. Evol. Microbiol.">
        <title>The Global Catalogue of Microorganisms (GCM) 10K type strain sequencing project: providing services to taxonomists for standard genome sequencing and annotation.</title>
        <authorList>
            <consortium name="The Broad Institute Genomics Platform"/>
            <consortium name="The Broad Institute Genome Sequencing Center for Infectious Disease"/>
            <person name="Wu L."/>
            <person name="Ma J."/>
        </authorList>
    </citation>
    <scope>NUCLEOTIDE SEQUENCE [LARGE SCALE GENOMIC DNA]</scope>
    <source>
        <strain evidence="4">JCM 17808</strain>
    </source>
</reference>
<dbReference type="Gene3D" id="3.40.50.720">
    <property type="entry name" value="NAD(P)-binding Rossmann-like Domain"/>
    <property type="match status" value="1"/>
</dbReference>
<dbReference type="EMBL" id="BAABGL010000002">
    <property type="protein sequence ID" value="GAA4383470.1"/>
    <property type="molecule type" value="Genomic_DNA"/>
</dbReference>
<proteinExistence type="predicted"/>
<sequence>MKVLVTGASGLLGSSVAAALLAEGHAVTTLQRRASGVTGALDVLGSVTDPGLVEQATAGQDAVIHLAAKVAMTGDPAAFEAVNIEGTRTLLAAAQAAGVSRFVHISSPSVAHAGDSLVGEPAGPADPEHARGEYARTKAHGELLALAADSPAFPVLALRPHLMWGPGDTQLTERIIDRARAGRMPILGSGAALVDTLYATNAVDAILAALTAVTRTHGEALVVTNGQPRPIGEFITRLALAGGASAPGLRIPVAPALVAGAAVEKVWELGEHDDEPPLTRFLAEQMSTAHWFDQRRTREVLDWTPRVSIAEGMAALARHYSGT</sequence>
<dbReference type="SUPFAM" id="SSF51735">
    <property type="entry name" value="NAD(P)-binding Rossmann-fold domains"/>
    <property type="match status" value="1"/>
</dbReference>
<organism evidence="3 4">
    <name type="scientific">Brevibacterium pityocampae</name>
    <dbReference type="NCBI Taxonomy" id="506594"/>
    <lineage>
        <taxon>Bacteria</taxon>
        <taxon>Bacillati</taxon>
        <taxon>Actinomycetota</taxon>
        <taxon>Actinomycetes</taxon>
        <taxon>Micrococcales</taxon>
        <taxon>Brevibacteriaceae</taxon>
        <taxon>Brevibacterium</taxon>
    </lineage>
</organism>
<evidence type="ECO:0000259" key="2">
    <source>
        <dbReference type="Pfam" id="PF01370"/>
    </source>
</evidence>
<evidence type="ECO:0000313" key="4">
    <source>
        <dbReference type="Proteomes" id="UP001500642"/>
    </source>
</evidence>
<dbReference type="Proteomes" id="UP001500642">
    <property type="component" value="Unassembled WGS sequence"/>
</dbReference>
<gene>
    <name evidence="3" type="ORF">GCM10023167_03010</name>
</gene>
<evidence type="ECO:0000313" key="3">
    <source>
        <dbReference type="EMBL" id="GAA4383470.1"/>
    </source>
</evidence>
<dbReference type="InterPro" id="IPR036291">
    <property type="entry name" value="NAD(P)-bd_dom_sf"/>
</dbReference>
<dbReference type="PANTHER" id="PTHR48079">
    <property type="entry name" value="PROTEIN YEEZ"/>
    <property type="match status" value="1"/>
</dbReference>
<feature type="signal peptide" evidence="1">
    <location>
        <begin position="1"/>
        <end position="18"/>
    </location>
</feature>
<accession>A0ABP8J1V0</accession>
<keyword evidence="4" id="KW-1185">Reference proteome</keyword>
<dbReference type="PANTHER" id="PTHR48079:SF6">
    <property type="entry name" value="NAD(P)-BINDING DOMAIN-CONTAINING PROTEIN-RELATED"/>
    <property type="match status" value="1"/>
</dbReference>
<protein>
    <submittedName>
        <fullName evidence="3">NAD-dependent epimerase/dehydratase family protein</fullName>
    </submittedName>
</protein>
<keyword evidence="1" id="KW-0732">Signal</keyword>
<dbReference type="RefSeq" id="WP_137318669.1">
    <property type="nucleotide sequence ID" value="NZ_BAABGL010000002.1"/>
</dbReference>
<dbReference type="InterPro" id="IPR051783">
    <property type="entry name" value="NAD(P)-dependent_oxidoreduct"/>
</dbReference>
<feature type="chain" id="PRO_5045906522" evidence="1">
    <location>
        <begin position="19"/>
        <end position="323"/>
    </location>
</feature>